<evidence type="ECO:0000256" key="4">
    <source>
        <dbReference type="SAM" id="Coils"/>
    </source>
</evidence>
<dbReference type="InterPro" id="IPR050465">
    <property type="entry name" value="UPF0194_transport"/>
</dbReference>
<evidence type="ECO:0000259" key="6">
    <source>
        <dbReference type="Pfam" id="PF25954"/>
    </source>
</evidence>
<evidence type="ECO:0000313" key="9">
    <source>
        <dbReference type="Proteomes" id="UP000019482"/>
    </source>
</evidence>
<dbReference type="InterPro" id="IPR059052">
    <property type="entry name" value="HH_YbhG-like"/>
</dbReference>
<name>W6N605_CLOTY</name>
<accession>W6N605</accession>
<keyword evidence="9" id="KW-1185">Reference proteome</keyword>
<dbReference type="InterPro" id="IPR006143">
    <property type="entry name" value="RND_pump_MFP"/>
</dbReference>
<organism evidence="8 9">
    <name type="scientific">Clostridium tyrobutyricum DIVETGP</name>
    <dbReference type="NCBI Taxonomy" id="1408889"/>
    <lineage>
        <taxon>Bacteria</taxon>
        <taxon>Bacillati</taxon>
        <taxon>Bacillota</taxon>
        <taxon>Clostridia</taxon>
        <taxon>Eubacteriales</taxon>
        <taxon>Clostridiaceae</taxon>
        <taxon>Clostridium</taxon>
    </lineage>
</organism>
<feature type="coiled-coil region" evidence="4">
    <location>
        <begin position="171"/>
        <end position="198"/>
    </location>
</feature>
<dbReference type="AlphaFoldDB" id="W6N605"/>
<dbReference type="Gene3D" id="2.40.420.20">
    <property type="match status" value="1"/>
</dbReference>
<reference evidence="8 9" key="1">
    <citation type="journal article" date="2015" name="Genome Announc.">
        <title>Draft Genome Sequence of Clostridium tyrobutyricum Strain DIVETGP, Isolated from Cow's Milk for Grana Padano Production.</title>
        <authorList>
            <person name="Soggiu A."/>
            <person name="Piras C."/>
            <person name="Gaiarsa S."/>
            <person name="Sassera D."/>
            <person name="Roncada P."/>
            <person name="Bendixen E."/>
            <person name="Brasca M."/>
            <person name="Bonizzi L."/>
        </authorList>
    </citation>
    <scope>NUCLEOTIDE SEQUENCE [LARGE SCALE GENOMIC DNA]</scope>
    <source>
        <strain evidence="8 9">DIVETGP</strain>
    </source>
</reference>
<evidence type="ECO:0000259" key="7">
    <source>
        <dbReference type="Pfam" id="PF25989"/>
    </source>
</evidence>
<dbReference type="InterPro" id="IPR058792">
    <property type="entry name" value="Beta-barrel_RND_2"/>
</dbReference>
<dbReference type="PANTHER" id="PTHR32347">
    <property type="entry name" value="EFFLUX SYSTEM COMPONENT YKNX-RELATED"/>
    <property type="match status" value="1"/>
</dbReference>
<comment type="subcellular location">
    <subcellularLocation>
        <location evidence="1">Cell envelope</location>
    </subcellularLocation>
</comment>
<feature type="domain" description="YknX-like C-terminal permuted SH3-like" evidence="7">
    <location>
        <begin position="346"/>
        <end position="414"/>
    </location>
</feature>
<evidence type="ECO:0000313" key="8">
    <source>
        <dbReference type="EMBL" id="CDL91575.1"/>
    </source>
</evidence>
<evidence type="ECO:0000256" key="2">
    <source>
        <dbReference type="ARBA" id="ARBA00009477"/>
    </source>
</evidence>
<dbReference type="Proteomes" id="UP000019482">
    <property type="component" value="Unassembled WGS sequence"/>
</dbReference>
<sequence>MKFKKTICKVILCILVVLAISSIVRNTIKNKKVVNENPIKNVSVIQTKLTSLNTSVDYSGKLVIDKQISISPKSPGKIDSLNVKEGSSVKNGEVLFTLNSDSLKAQLEQQEASIASANANLERTKSSEISQQILQAQQTIKSSQINYDDSKSNYDKMQKLYSAGAVAKQDLDASKTKLDTASAALDSAKQNLNLIQQKIGPESVKVAQAQVSQTEAGIKSIQTQIEDNTIRSPISGIVSSLNIHQGEISPTGQPSLVVMDLSSLVAEITVPDKMLSKIKINQSLSATIPALSNKKLTGKVTNISSDIDSKTMEYTVKIKISGSDNSLKPGMFCKISLPDESKNNIITVPNQAIKIENGVSYLYTVKNKKVQKISVNTGLSNDEITEIISPQIHPGDNIIPEGQTFLNDGDKVKIIN</sequence>
<dbReference type="SUPFAM" id="SSF111369">
    <property type="entry name" value="HlyD-like secretion proteins"/>
    <property type="match status" value="2"/>
</dbReference>
<protein>
    <submittedName>
        <fullName evidence="8">Probable Co/Zn/Cd efflux system membrane fusion protein</fullName>
    </submittedName>
</protein>
<dbReference type="RefSeq" id="WP_017751536.1">
    <property type="nucleotide sequence ID" value="NZ_CBXI010000027.1"/>
</dbReference>
<dbReference type="GO" id="GO:0030313">
    <property type="term" value="C:cell envelope"/>
    <property type="evidence" value="ECO:0007669"/>
    <property type="project" value="UniProtKB-SubCell"/>
</dbReference>
<evidence type="ECO:0000259" key="5">
    <source>
        <dbReference type="Pfam" id="PF25881"/>
    </source>
</evidence>
<proteinExistence type="inferred from homology"/>
<dbReference type="Pfam" id="PF25954">
    <property type="entry name" value="Beta-barrel_RND_2"/>
    <property type="match status" value="1"/>
</dbReference>
<dbReference type="InterPro" id="IPR058637">
    <property type="entry name" value="YknX-like_C"/>
</dbReference>
<dbReference type="Pfam" id="PF25881">
    <property type="entry name" value="HH_YBHG"/>
    <property type="match status" value="1"/>
</dbReference>
<feature type="domain" description="CusB-like beta-barrel" evidence="6">
    <location>
        <begin position="267"/>
        <end position="339"/>
    </location>
</feature>
<comment type="similarity">
    <text evidence="2">Belongs to the membrane fusion protein (MFP) (TC 8.A.1) family.</text>
</comment>
<dbReference type="PANTHER" id="PTHR32347:SF23">
    <property type="entry name" value="BLL5650 PROTEIN"/>
    <property type="match status" value="1"/>
</dbReference>
<feature type="coiled-coil region" evidence="4">
    <location>
        <begin position="100"/>
        <end position="127"/>
    </location>
</feature>
<comment type="caution">
    <text evidence="8">The sequence shown here is derived from an EMBL/GenBank/DDBJ whole genome shotgun (WGS) entry which is preliminary data.</text>
</comment>
<dbReference type="Gene3D" id="2.40.30.170">
    <property type="match status" value="1"/>
</dbReference>
<gene>
    <name evidence="8" type="ORF">CTDIVETGP_1645</name>
</gene>
<dbReference type="Pfam" id="PF25989">
    <property type="entry name" value="YknX_C"/>
    <property type="match status" value="1"/>
</dbReference>
<dbReference type="Gene3D" id="1.10.287.470">
    <property type="entry name" value="Helix hairpin bin"/>
    <property type="match status" value="1"/>
</dbReference>
<dbReference type="GO" id="GO:0022857">
    <property type="term" value="F:transmembrane transporter activity"/>
    <property type="evidence" value="ECO:0007669"/>
    <property type="project" value="InterPro"/>
</dbReference>
<feature type="domain" description="YbhG-like alpha-helical hairpin" evidence="5">
    <location>
        <begin position="102"/>
        <end position="227"/>
    </location>
</feature>
<dbReference type="Gene3D" id="2.40.50.100">
    <property type="match status" value="1"/>
</dbReference>
<dbReference type="OrthoDB" id="9810430at2"/>
<dbReference type="GeneID" id="29418358"/>
<evidence type="ECO:0000256" key="1">
    <source>
        <dbReference type="ARBA" id="ARBA00004196"/>
    </source>
</evidence>
<dbReference type="GO" id="GO:0016020">
    <property type="term" value="C:membrane"/>
    <property type="evidence" value="ECO:0007669"/>
    <property type="project" value="InterPro"/>
</dbReference>
<keyword evidence="3 4" id="KW-0175">Coiled coil</keyword>
<evidence type="ECO:0000256" key="3">
    <source>
        <dbReference type="ARBA" id="ARBA00023054"/>
    </source>
</evidence>
<dbReference type="EMBL" id="CBXI010000027">
    <property type="protein sequence ID" value="CDL91575.1"/>
    <property type="molecule type" value="Genomic_DNA"/>
</dbReference>
<dbReference type="NCBIfam" id="TIGR01730">
    <property type="entry name" value="RND_mfp"/>
    <property type="match status" value="1"/>
</dbReference>